<sequence length="379" mass="40545">MLPAEPIDDSPGASGPWQDDPVPVPVYTESVVVPRFIATASSRGEEEAERLVRAAGMPRALTAPETARTPSPNTYRLWAEVLARTGRTDAGLLAAGAYRPGRLDLFDYLLLTASTLGEGLAQVGANIHLVSSNSLLTTEESGDEVTVTYAVRHGDDRLRAVVAEFSLAVVTAQVRHATGSAFAPRRVTFAHRAPAHSAAHRAAFGAADLQFGAERDAFTLHRRDLERPLVTADPALAAIIRRTAASLPAPREARPQAVPGLREVIAGQLPDGRPSLAEAARQLSVSPRTLQRRLGASGTTWRAELDAVRRDQAAGLHALETGPEARAARLGFAESRSLRRAMHRWDAARGREDAGRAGPGQDGERRHDRGRPEGQAEAS</sequence>
<feature type="compositionally biased region" description="Basic and acidic residues" evidence="2">
    <location>
        <begin position="343"/>
        <end position="355"/>
    </location>
</feature>
<evidence type="ECO:0000313" key="5">
    <source>
        <dbReference type="Proteomes" id="UP000778578"/>
    </source>
</evidence>
<protein>
    <submittedName>
        <fullName evidence="4">AraC family transcriptional regulator ligand-binding domain-containing protein</fullName>
    </submittedName>
</protein>
<dbReference type="PANTHER" id="PTHR47894">
    <property type="entry name" value="HTH-TYPE TRANSCRIPTIONAL REGULATOR GADX"/>
    <property type="match status" value="1"/>
</dbReference>
<dbReference type="Proteomes" id="UP000778578">
    <property type="component" value="Unassembled WGS sequence"/>
</dbReference>
<reference evidence="4 5" key="1">
    <citation type="submission" date="2021-08" db="EMBL/GenBank/DDBJ databases">
        <title>WGS of actinomycetes from Thailand.</title>
        <authorList>
            <person name="Thawai C."/>
        </authorList>
    </citation>
    <scope>NUCLEOTIDE SEQUENCE [LARGE SCALE GENOMIC DNA]</scope>
    <source>
        <strain evidence="4 5">PLK6-54</strain>
    </source>
</reference>
<evidence type="ECO:0000256" key="1">
    <source>
        <dbReference type="ARBA" id="ARBA00023125"/>
    </source>
</evidence>
<dbReference type="Gene3D" id="1.10.10.60">
    <property type="entry name" value="Homeodomain-like"/>
    <property type="match status" value="1"/>
</dbReference>
<dbReference type="InterPro" id="IPR032687">
    <property type="entry name" value="AraC-type_N"/>
</dbReference>
<dbReference type="RefSeq" id="WP_222967068.1">
    <property type="nucleotide sequence ID" value="NZ_JAINZZ010000044.1"/>
</dbReference>
<proteinExistence type="predicted"/>
<evidence type="ECO:0000259" key="3">
    <source>
        <dbReference type="Pfam" id="PF12625"/>
    </source>
</evidence>
<evidence type="ECO:0000313" key="4">
    <source>
        <dbReference type="EMBL" id="MBY8881232.1"/>
    </source>
</evidence>
<name>A0ABS7QDN1_9ACTN</name>
<keyword evidence="1" id="KW-0238">DNA-binding</keyword>
<feature type="region of interest" description="Disordered" evidence="2">
    <location>
        <begin position="343"/>
        <end position="379"/>
    </location>
</feature>
<organism evidence="4 5">
    <name type="scientific">Actinacidiphila acidipaludis</name>
    <dbReference type="NCBI Taxonomy" id="2873382"/>
    <lineage>
        <taxon>Bacteria</taxon>
        <taxon>Bacillati</taxon>
        <taxon>Actinomycetota</taxon>
        <taxon>Actinomycetes</taxon>
        <taxon>Kitasatosporales</taxon>
        <taxon>Streptomycetaceae</taxon>
        <taxon>Actinacidiphila</taxon>
    </lineage>
</organism>
<feature type="region of interest" description="Disordered" evidence="2">
    <location>
        <begin position="1"/>
        <end position="21"/>
    </location>
</feature>
<feature type="compositionally biased region" description="Basic and acidic residues" evidence="2">
    <location>
        <begin position="362"/>
        <end position="379"/>
    </location>
</feature>
<comment type="caution">
    <text evidence="4">The sequence shown here is derived from an EMBL/GenBank/DDBJ whole genome shotgun (WGS) entry which is preliminary data.</text>
</comment>
<dbReference type="EMBL" id="JAINZZ010000044">
    <property type="protein sequence ID" value="MBY8881232.1"/>
    <property type="molecule type" value="Genomic_DNA"/>
</dbReference>
<dbReference type="Pfam" id="PF12625">
    <property type="entry name" value="Arabinose_bd"/>
    <property type="match status" value="1"/>
</dbReference>
<accession>A0ABS7QDN1</accession>
<keyword evidence="5" id="KW-1185">Reference proteome</keyword>
<evidence type="ECO:0000256" key="2">
    <source>
        <dbReference type="SAM" id="MobiDB-lite"/>
    </source>
</evidence>
<feature type="domain" description="HTH-type transcriptional regulator AraC-type N-terminal" evidence="3">
    <location>
        <begin position="48"/>
        <end position="229"/>
    </location>
</feature>
<gene>
    <name evidence="4" type="ORF">K7862_26870</name>
</gene>
<dbReference type="PANTHER" id="PTHR47894:SF4">
    <property type="entry name" value="HTH-TYPE TRANSCRIPTIONAL REGULATOR GADX"/>
    <property type="match status" value="1"/>
</dbReference>